<dbReference type="EC" id="2.7.11.1" evidence="1"/>
<dbReference type="Proteomes" id="UP000316598">
    <property type="component" value="Unassembled WGS sequence"/>
</dbReference>
<dbReference type="InterPro" id="IPR014774">
    <property type="entry name" value="KaiC-like_dom"/>
</dbReference>
<organism evidence="8 9">
    <name type="scientific">Rubripirellula amarantea</name>
    <dbReference type="NCBI Taxonomy" id="2527999"/>
    <lineage>
        <taxon>Bacteria</taxon>
        <taxon>Pseudomonadati</taxon>
        <taxon>Planctomycetota</taxon>
        <taxon>Planctomycetia</taxon>
        <taxon>Pirellulales</taxon>
        <taxon>Pirellulaceae</taxon>
        <taxon>Rubripirellula</taxon>
    </lineage>
</organism>
<evidence type="ECO:0000256" key="1">
    <source>
        <dbReference type="ARBA" id="ARBA00012513"/>
    </source>
</evidence>
<comment type="caution">
    <text evidence="8">The sequence shown here is derived from an EMBL/GenBank/DDBJ whole genome shotgun (WGS) entry which is preliminary data.</text>
</comment>
<dbReference type="PRINTS" id="PR01874">
    <property type="entry name" value="DNAREPAIRADA"/>
</dbReference>
<dbReference type="RefSeq" id="WP_146517427.1">
    <property type="nucleotide sequence ID" value="NZ_SJPI01000004.1"/>
</dbReference>
<dbReference type="InterPro" id="IPR030665">
    <property type="entry name" value="KaiC"/>
</dbReference>
<dbReference type="InterPro" id="IPR003593">
    <property type="entry name" value="AAA+_ATPase"/>
</dbReference>
<evidence type="ECO:0000313" key="8">
    <source>
        <dbReference type="EMBL" id="TWT48010.1"/>
    </source>
</evidence>
<dbReference type="PANTHER" id="PTHR42926">
    <property type="match status" value="1"/>
</dbReference>
<dbReference type="AlphaFoldDB" id="A0A5C5WBI3"/>
<keyword evidence="6" id="KW-0378">Hydrolase</keyword>
<dbReference type="GO" id="GO:0016787">
    <property type="term" value="F:hydrolase activity"/>
    <property type="evidence" value="ECO:0007669"/>
    <property type="project" value="UniProtKB-KW"/>
</dbReference>
<dbReference type="SMART" id="SM00382">
    <property type="entry name" value="AAA"/>
    <property type="match status" value="2"/>
</dbReference>
<dbReference type="SUPFAM" id="SSF52540">
    <property type="entry name" value="P-loop containing nucleoside triphosphate hydrolases"/>
    <property type="match status" value="2"/>
</dbReference>
<feature type="domain" description="KaiC" evidence="7">
    <location>
        <begin position="6"/>
        <end position="250"/>
    </location>
</feature>
<keyword evidence="5 8" id="KW-0418">Kinase</keyword>
<evidence type="ECO:0000313" key="9">
    <source>
        <dbReference type="Proteomes" id="UP000316598"/>
    </source>
</evidence>
<dbReference type="InterPro" id="IPR027417">
    <property type="entry name" value="P-loop_NTPase"/>
</dbReference>
<dbReference type="InterPro" id="IPR051347">
    <property type="entry name" value="Circadian_clock_KaiC-rel"/>
</dbReference>
<protein>
    <recommendedName>
        <fullName evidence="1">non-specific serine/threonine protein kinase</fullName>
        <ecNumber evidence="1">2.7.11.1</ecNumber>
    </recommendedName>
</protein>
<keyword evidence="2" id="KW-0597">Phosphoprotein</keyword>
<sequence>MPQREQQVSTGIDTLDEIMRGGFTADRLYLIEGYPGTGKTTLAMQFLLDGVSKGERGLYVSLSETREELEGVAASHGWSLDGIDIHELVDQEKLSQEQAQYTMFEPSEIELGATIDGVLKKIDAIKPKRIALDSLSEMRLLAQGPLRYRRQILALKQFFVGRGCTTLMLDDKSGGDLANDLNDQQLQSIAHGVVRLEQSLNHYGAERRYLRVIKHRGRDFIGGTHDVLIKRGGMQVYPRKTLEDAQWQSEGINVSSGNPELDNLLGGGLMEGTSTLLLGPAGVGKSSTATQFATAAAERGERSVFFQFEESRHAFLQRSRGLGFDIDRYIENGLIELHQYSAGETTPAKFASQVREAIQPDDQGRKVSVVTIDSLNGYLNSMPHEQFLLIQLNDILQMLGRHGIVSFLITAQHGMLGTAMKTPLDASYMADNVLLFRYFETSGEIRQAISMVKKRTGKHERTIREFNLTEQGLQIGRPLVDFHGVLNGTPSYQGKREDLISRNETSQ</sequence>
<dbReference type="OrthoDB" id="9783783at2"/>
<keyword evidence="4" id="KW-0677">Repeat</keyword>
<evidence type="ECO:0000256" key="2">
    <source>
        <dbReference type="ARBA" id="ARBA00022553"/>
    </source>
</evidence>
<keyword evidence="3 8" id="KW-0808">Transferase</keyword>
<dbReference type="CDD" id="cd19488">
    <property type="entry name" value="KaiC-like_N"/>
    <property type="match status" value="1"/>
</dbReference>
<gene>
    <name evidence="8" type="primary">kaiC</name>
    <name evidence="8" type="ORF">Pla22_50100</name>
</gene>
<dbReference type="GO" id="GO:0005524">
    <property type="term" value="F:ATP binding"/>
    <property type="evidence" value="ECO:0007669"/>
    <property type="project" value="InterPro"/>
</dbReference>
<proteinExistence type="predicted"/>
<accession>A0A5C5WBI3</accession>
<dbReference type="EMBL" id="SJPI01000004">
    <property type="protein sequence ID" value="TWT48010.1"/>
    <property type="molecule type" value="Genomic_DNA"/>
</dbReference>
<evidence type="ECO:0000256" key="4">
    <source>
        <dbReference type="ARBA" id="ARBA00022737"/>
    </source>
</evidence>
<dbReference type="GO" id="GO:0004674">
    <property type="term" value="F:protein serine/threonine kinase activity"/>
    <property type="evidence" value="ECO:0007669"/>
    <property type="project" value="UniProtKB-EC"/>
</dbReference>
<dbReference type="Pfam" id="PF06745">
    <property type="entry name" value="ATPase"/>
    <property type="match status" value="2"/>
</dbReference>
<evidence type="ECO:0000259" key="7">
    <source>
        <dbReference type="PROSITE" id="PS51146"/>
    </source>
</evidence>
<feature type="domain" description="KaiC" evidence="7">
    <location>
        <begin position="252"/>
        <end position="489"/>
    </location>
</feature>
<evidence type="ECO:0000256" key="5">
    <source>
        <dbReference type="ARBA" id="ARBA00022777"/>
    </source>
</evidence>
<dbReference type="InterPro" id="IPR010624">
    <property type="entry name" value="KaiC_dom"/>
</dbReference>
<dbReference type="Gene3D" id="3.40.50.300">
    <property type="entry name" value="P-loop containing nucleotide triphosphate hydrolases"/>
    <property type="match status" value="2"/>
</dbReference>
<name>A0A5C5WBI3_9BACT</name>
<dbReference type="PIRSF" id="PIRSF039117">
    <property type="entry name" value="KaiC"/>
    <property type="match status" value="1"/>
</dbReference>
<dbReference type="PANTHER" id="PTHR42926:SF1">
    <property type="entry name" value="CIRCADIAN CLOCK OSCILLATOR PROTEIN KAIC 1"/>
    <property type="match status" value="1"/>
</dbReference>
<evidence type="ECO:0000256" key="6">
    <source>
        <dbReference type="ARBA" id="ARBA00022801"/>
    </source>
</evidence>
<keyword evidence="9" id="KW-1185">Reference proteome</keyword>
<dbReference type="PROSITE" id="PS51146">
    <property type="entry name" value="KAIC"/>
    <property type="match status" value="2"/>
</dbReference>
<reference evidence="8 9" key="1">
    <citation type="submission" date="2019-02" db="EMBL/GenBank/DDBJ databases">
        <title>Deep-cultivation of Planctomycetes and their phenomic and genomic characterization uncovers novel biology.</title>
        <authorList>
            <person name="Wiegand S."/>
            <person name="Jogler M."/>
            <person name="Boedeker C."/>
            <person name="Pinto D."/>
            <person name="Vollmers J."/>
            <person name="Rivas-Marin E."/>
            <person name="Kohn T."/>
            <person name="Peeters S.H."/>
            <person name="Heuer A."/>
            <person name="Rast P."/>
            <person name="Oberbeckmann S."/>
            <person name="Bunk B."/>
            <person name="Jeske O."/>
            <person name="Meyerdierks A."/>
            <person name="Storesund J.E."/>
            <person name="Kallscheuer N."/>
            <person name="Luecker S."/>
            <person name="Lage O.M."/>
            <person name="Pohl T."/>
            <person name="Merkel B.J."/>
            <person name="Hornburger P."/>
            <person name="Mueller R.-W."/>
            <person name="Bruemmer F."/>
            <person name="Labrenz M."/>
            <person name="Spormann A.M."/>
            <person name="Op Den Camp H."/>
            <person name="Overmann J."/>
            <person name="Amann R."/>
            <person name="Jetten M.S.M."/>
            <person name="Mascher T."/>
            <person name="Medema M.H."/>
            <person name="Devos D.P."/>
            <person name="Kaster A.-K."/>
            <person name="Ovreas L."/>
            <person name="Rohde M."/>
            <person name="Galperin M.Y."/>
            <person name="Jogler C."/>
        </authorList>
    </citation>
    <scope>NUCLEOTIDE SEQUENCE [LARGE SCALE GENOMIC DNA]</scope>
    <source>
        <strain evidence="8 9">Pla22</strain>
    </source>
</reference>
<evidence type="ECO:0000256" key="3">
    <source>
        <dbReference type="ARBA" id="ARBA00022679"/>
    </source>
</evidence>